<sequence>MSFVSELEVMFVTGSLKWNRAINEKDRVIYIVCFAKFREKLICDYVCSCRLKLCIE</sequence>
<name>A0A1I3BXH9_9EURY</name>
<reference evidence="1 2" key="1">
    <citation type="submission" date="2016-10" db="EMBL/GenBank/DDBJ databases">
        <authorList>
            <person name="Varghese N."/>
            <person name="Submissions S."/>
        </authorList>
    </citation>
    <scope>NUCLEOTIDE SEQUENCE [LARGE SCALE GENOMIC DNA]</scope>
    <source>
        <strain evidence="1 2">CGMCC 1.6377</strain>
    </source>
</reference>
<dbReference type="EMBL" id="FOPZ01000016">
    <property type="protein sequence ID" value="SFH66913.1"/>
    <property type="molecule type" value="Genomic_DNA"/>
</dbReference>
<evidence type="ECO:0000313" key="1">
    <source>
        <dbReference type="EMBL" id="SFH66913.1"/>
    </source>
</evidence>
<proteinExistence type="predicted"/>
<dbReference type="Proteomes" id="UP000323537">
    <property type="component" value="Unassembled WGS sequence"/>
</dbReference>
<gene>
    <name evidence="1" type="ORF">SAMN04488066_11636</name>
</gene>
<dbReference type="AlphaFoldDB" id="A0A1I3BXH9"/>
<organism evidence="1 2">
    <name type="scientific">Halorubrum aquaticum</name>
    <dbReference type="NCBI Taxonomy" id="387340"/>
    <lineage>
        <taxon>Archaea</taxon>
        <taxon>Methanobacteriati</taxon>
        <taxon>Methanobacteriota</taxon>
        <taxon>Stenosarchaea group</taxon>
        <taxon>Halobacteria</taxon>
        <taxon>Halobacteriales</taxon>
        <taxon>Haloferacaceae</taxon>
        <taxon>Halorubrum</taxon>
    </lineage>
</organism>
<accession>A0A1I3BXH9</accession>
<evidence type="ECO:0000313" key="2">
    <source>
        <dbReference type="Proteomes" id="UP000323537"/>
    </source>
</evidence>
<protein>
    <submittedName>
        <fullName evidence="1">Uncharacterized protein</fullName>
    </submittedName>
</protein>
<keyword evidence="2" id="KW-1185">Reference proteome</keyword>